<dbReference type="InterPro" id="IPR050595">
    <property type="entry name" value="Bact_response_regulator"/>
</dbReference>
<evidence type="ECO:0000313" key="4">
    <source>
        <dbReference type="EMBL" id="VTR93656.1"/>
    </source>
</evidence>
<name>A0A6P2CZ53_9BACT</name>
<keyword evidence="1 2" id="KW-0597">Phosphoprotein</keyword>
<protein>
    <recommendedName>
        <fullName evidence="3">Response regulatory domain-containing protein</fullName>
    </recommendedName>
</protein>
<dbReference type="PROSITE" id="PS50110">
    <property type="entry name" value="RESPONSE_REGULATORY"/>
    <property type="match status" value="1"/>
</dbReference>
<keyword evidence="5" id="KW-1185">Reference proteome</keyword>
<evidence type="ECO:0000259" key="3">
    <source>
        <dbReference type="PROSITE" id="PS50110"/>
    </source>
</evidence>
<organism evidence="4 5">
    <name type="scientific">Gemmata massiliana</name>
    <dbReference type="NCBI Taxonomy" id="1210884"/>
    <lineage>
        <taxon>Bacteria</taxon>
        <taxon>Pseudomonadati</taxon>
        <taxon>Planctomycetota</taxon>
        <taxon>Planctomycetia</taxon>
        <taxon>Gemmatales</taxon>
        <taxon>Gemmataceae</taxon>
        <taxon>Gemmata</taxon>
    </lineage>
</organism>
<dbReference type="RefSeq" id="WP_052552902.1">
    <property type="nucleotide sequence ID" value="NZ_LR593886.1"/>
</dbReference>
<gene>
    <name evidence="4" type="ORF">SOIL9_40580</name>
</gene>
<evidence type="ECO:0000256" key="1">
    <source>
        <dbReference type="ARBA" id="ARBA00022553"/>
    </source>
</evidence>
<reference evidence="4 5" key="1">
    <citation type="submission" date="2019-05" db="EMBL/GenBank/DDBJ databases">
        <authorList>
            <consortium name="Science for Life Laboratories"/>
        </authorList>
    </citation>
    <scope>NUCLEOTIDE SEQUENCE [LARGE SCALE GENOMIC DNA]</scope>
    <source>
        <strain evidence="4">Soil9</strain>
    </source>
</reference>
<dbReference type="Proteomes" id="UP000464178">
    <property type="component" value="Chromosome"/>
</dbReference>
<evidence type="ECO:0000256" key="2">
    <source>
        <dbReference type="PROSITE-ProRule" id="PRU00169"/>
    </source>
</evidence>
<dbReference type="Pfam" id="PF00072">
    <property type="entry name" value="Response_reg"/>
    <property type="match status" value="1"/>
</dbReference>
<dbReference type="SMART" id="SM00448">
    <property type="entry name" value="REC"/>
    <property type="match status" value="1"/>
</dbReference>
<sequence length="138" mass="14446">MTATDLVHRPLGGARVLVAEGDADDSVVLTAVLRLNGFDACEARTAEDALKAASDTRPAVLMVDLDLPDLDGCALIRRVRRLPDPPAVVVVTGHTAESVRRAALAAGASAFLLKPADPIELTKLVGQLSEEQLGRKTG</sequence>
<accession>A0A6P2CZ53</accession>
<dbReference type="PANTHER" id="PTHR44591">
    <property type="entry name" value="STRESS RESPONSE REGULATOR PROTEIN 1"/>
    <property type="match status" value="1"/>
</dbReference>
<dbReference type="PANTHER" id="PTHR44591:SF3">
    <property type="entry name" value="RESPONSE REGULATORY DOMAIN-CONTAINING PROTEIN"/>
    <property type="match status" value="1"/>
</dbReference>
<dbReference type="SUPFAM" id="SSF52172">
    <property type="entry name" value="CheY-like"/>
    <property type="match status" value="1"/>
</dbReference>
<dbReference type="InterPro" id="IPR001789">
    <property type="entry name" value="Sig_transdc_resp-reg_receiver"/>
</dbReference>
<dbReference type="Gene3D" id="3.40.50.2300">
    <property type="match status" value="1"/>
</dbReference>
<dbReference type="AlphaFoldDB" id="A0A6P2CZ53"/>
<dbReference type="GO" id="GO:0000160">
    <property type="term" value="P:phosphorelay signal transduction system"/>
    <property type="evidence" value="ECO:0007669"/>
    <property type="project" value="InterPro"/>
</dbReference>
<feature type="domain" description="Response regulatory" evidence="3">
    <location>
        <begin position="15"/>
        <end position="129"/>
    </location>
</feature>
<feature type="modified residue" description="4-aspartylphosphate" evidence="2">
    <location>
        <position position="64"/>
    </location>
</feature>
<dbReference type="KEGG" id="gms:SOIL9_40580"/>
<dbReference type="EMBL" id="LR593886">
    <property type="protein sequence ID" value="VTR93656.1"/>
    <property type="molecule type" value="Genomic_DNA"/>
</dbReference>
<proteinExistence type="predicted"/>
<evidence type="ECO:0000313" key="5">
    <source>
        <dbReference type="Proteomes" id="UP000464178"/>
    </source>
</evidence>
<dbReference type="InterPro" id="IPR011006">
    <property type="entry name" value="CheY-like_superfamily"/>
</dbReference>